<gene>
    <name evidence="2" type="ORF">E6C64_03385</name>
</gene>
<name>A0A4S4FSM1_9MICO</name>
<keyword evidence="1" id="KW-1133">Transmembrane helix</keyword>
<keyword evidence="1" id="KW-0472">Membrane</keyword>
<evidence type="ECO:0000256" key="1">
    <source>
        <dbReference type="SAM" id="Phobius"/>
    </source>
</evidence>
<reference evidence="2 3" key="1">
    <citation type="submission" date="2019-04" db="EMBL/GenBank/DDBJ databases">
        <authorList>
            <person name="Jiang L."/>
        </authorList>
    </citation>
    <scope>NUCLEOTIDE SEQUENCE [LARGE SCALE GENOMIC DNA]</scope>
    <source>
        <strain evidence="2 3">YIM 131853</strain>
    </source>
</reference>
<dbReference type="RefSeq" id="WP_136426186.1">
    <property type="nucleotide sequence ID" value="NZ_SSSM01000001.1"/>
</dbReference>
<dbReference type="EMBL" id="SSSM01000001">
    <property type="protein sequence ID" value="THG33404.1"/>
    <property type="molecule type" value="Genomic_DNA"/>
</dbReference>
<sequence>MPWWSWVLIWVVLVLILLGTLALLGWRLFKKAMKALDALGELSDKTAALGDAARDLEPDSFVPSILRPFQDVQDEVAAHRRRSAERKQSRRENRLARGRVLVSADLRGQKFPWESSATHSPDGT</sequence>
<accession>A0A4S4FSM1</accession>
<evidence type="ECO:0000313" key="2">
    <source>
        <dbReference type="EMBL" id="THG33404.1"/>
    </source>
</evidence>
<protein>
    <submittedName>
        <fullName evidence="2">Uncharacterized protein</fullName>
    </submittedName>
</protein>
<dbReference type="AlphaFoldDB" id="A0A4S4FSM1"/>
<keyword evidence="1" id="KW-0812">Transmembrane</keyword>
<feature type="transmembrane region" description="Helical" evidence="1">
    <location>
        <begin position="6"/>
        <end position="26"/>
    </location>
</feature>
<organism evidence="2 3">
    <name type="scientific">Naasia lichenicola</name>
    <dbReference type="NCBI Taxonomy" id="2565933"/>
    <lineage>
        <taxon>Bacteria</taxon>
        <taxon>Bacillati</taxon>
        <taxon>Actinomycetota</taxon>
        <taxon>Actinomycetes</taxon>
        <taxon>Micrococcales</taxon>
        <taxon>Microbacteriaceae</taxon>
        <taxon>Naasia</taxon>
    </lineage>
</organism>
<proteinExistence type="predicted"/>
<keyword evidence="3" id="KW-1185">Reference proteome</keyword>
<comment type="caution">
    <text evidence="2">The sequence shown here is derived from an EMBL/GenBank/DDBJ whole genome shotgun (WGS) entry which is preliminary data.</text>
</comment>
<dbReference type="Proteomes" id="UP000309133">
    <property type="component" value="Unassembled WGS sequence"/>
</dbReference>
<evidence type="ECO:0000313" key="3">
    <source>
        <dbReference type="Proteomes" id="UP000309133"/>
    </source>
</evidence>